<dbReference type="PANTHER" id="PTHR43808:SF32">
    <property type="entry name" value="ARGE_DAPE-RELATED DEACYLASE"/>
    <property type="match status" value="1"/>
</dbReference>
<evidence type="ECO:0000256" key="2">
    <source>
        <dbReference type="ARBA" id="ARBA00022801"/>
    </source>
</evidence>
<dbReference type="GO" id="GO:0016787">
    <property type="term" value="F:hydrolase activity"/>
    <property type="evidence" value="ECO:0007669"/>
    <property type="project" value="UniProtKB-KW"/>
</dbReference>
<gene>
    <name evidence="4" type="ORF">C7441_109175</name>
</gene>
<accession>A0A316C1R4</accession>
<dbReference type="Pfam" id="PF07687">
    <property type="entry name" value="M20_dimer"/>
    <property type="match status" value="1"/>
</dbReference>
<proteinExistence type="predicted"/>
<dbReference type="RefSeq" id="WP_109613409.1">
    <property type="nucleotide sequence ID" value="NZ_QGGG01000009.1"/>
</dbReference>
<keyword evidence="5" id="KW-1185">Reference proteome</keyword>
<name>A0A316C1R4_PSESE</name>
<dbReference type="GO" id="GO:0046872">
    <property type="term" value="F:metal ion binding"/>
    <property type="evidence" value="ECO:0007669"/>
    <property type="project" value="UniProtKB-KW"/>
</dbReference>
<sequence>MTTTRDRLLTWLDAERENIVTLLMDLLRARSPNPPGDTRDAAKVITDYLDRHGLSHRIISPHPEMPNVVAAFDAANPGRHLVLNGHIDVFPVPEDHHGWSSDPWQPEARAGKIYGRGASDMKPGTIASIVTYVALSKLQEALFGKLTLTCVSDEETFGPWGARYLVEHHPEVLGDCMLNGEPSGPESIRFGERGPLWLEFEVRTAGAHGAYVHATESATKIAMAIAGDLETLTTLTGEVSGNVQSYIDAGRATMDRMMGEGAGDLVSQVTLNIGMIQGGEKVNMIPSHCRFTADLRLPVGMSKEDLLPKVAEIVARYPQAEWREIGGAEPSWCAPDHEMVGIIQKNVEAFGRPRPVPIVSIGGTDARLWRYADVPAYVYGPYPYGMGSHDEHVDIEEFLHVVRTHVLSAHDYLSRG</sequence>
<dbReference type="SUPFAM" id="SSF53187">
    <property type="entry name" value="Zn-dependent exopeptidases"/>
    <property type="match status" value="1"/>
</dbReference>
<evidence type="ECO:0000313" key="5">
    <source>
        <dbReference type="Proteomes" id="UP000245396"/>
    </source>
</evidence>
<dbReference type="InterPro" id="IPR050072">
    <property type="entry name" value="Peptidase_M20A"/>
</dbReference>
<dbReference type="STRING" id="1192868.GCA_000304395_03753"/>
<keyword evidence="1" id="KW-0479">Metal-binding</keyword>
<dbReference type="AlphaFoldDB" id="A0A316C1R4"/>
<comment type="caution">
    <text evidence="4">The sequence shown here is derived from an EMBL/GenBank/DDBJ whole genome shotgun (WGS) entry which is preliminary data.</text>
</comment>
<dbReference type="PANTHER" id="PTHR43808">
    <property type="entry name" value="ACETYLORNITHINE DEACETYLASE"/>
    <property type="match status" value="1"/>
</dbReference>
<dbReference type="Gene3D" id="3.30.70.360">
    <property type="match status" value="1"/>
</dbReference>
<dbReference type="SUPFAM" id="SSF55031">
    <property type="entry name" value="Bacterial exopeptidase dimerisation domain"/>
    <property type="match status" value="1"/>
</dbReference>
<keyword evidence="2" id="KW-0378">Hydrolase</keyword>
<evidence type="ECO:0000256" key="1">
    <source>
        <dbReference type="ARBA" id="ARBA00022723"/>
    </source>
</evidence>
<evidence type="ECO:0000313" key="4">
    <source>
        <dbReference type="EMBL" id="PWJ82406.1"/>
    </source>
</evidence>
<dbReference type="InterPro" id="IPR036264">
    <property type="entry name" value="Bact_exopeptidase_dim_dom"/>
</dbReference>
<protein>
    <submittedName>
        <fullName evidence="4">Succinyl-diaminopimelate desuccinylase</fullName>
    </submittedName>
</protein>
<feature type="domain" description="Peptidase M20 dimerisation" evidence="3">
    <location>
        <begin position="191"/>
        <end position="316"/>
    </location>
</feature>
<dbReference type="EMBL" id="QGGG01000009">
    <property type="protein sequence ID" value="PWJ82406.1"/>
    <property type="molecule type" value="Genomic_DNA"/>
</dbReference>
<organism evidence="4 5">
    <name type="scientific">Pseudaminobacter salicylatoxidans</name>
    <dbReference type="NCBI Taxonomy" id="93369"/>
    <lineage>
        <taxon>Bacteria</taxon>
        <taxon>Pseudomonadati</taxon>
        <taxon>Pseudomonadota</taxon>
        <taxon>Alphaproteobacteria</taxon>
        <taxon>Hyphomicrobiales</taxon>
        <taxon>Phyllobacteriaceae</taxon>
        <taxon>Pseudaminobacter</taxon>
    </lineage>
</organism>
<dbReference type="Pfam" id="PF01546">
    <property type="entry name" value="Peptidase_M20"/>
    <property type="match status" value="1"/>
</dbReference>
<dbReference type="InterPro" id="IPR011650">
    <property type="entry name" value="Peptidase_M20_dimer"/>
</dbReference>
<reference evidence="4 5" key="1">
    <citation type="submission" date="2018-05" db="EMBL/GenBank/DDBJ databases">
        <title>Genomic Encyclopedia of Type Strains, Phase IV (KMG-IV): sequencing the most valuable type-strain genomes for metagenomic binning, comparative biology and taxonomic classification.</title>
        <authorList>
            <person name="Goeker M."/>
        </authorList>
    </citation>
    <scope>NUCLEOTIDE SEQUENCE [LARGE SCALE GENOMIC DNA]</scope>
    <source>
        <strain evidence="4 5">DSM 6986</strain>
    </source>
</reference>
<evidence type="ECO:0000259" key="3">
    <source>
        <dbReference type="Pfam" id="PF07687"/>
    </source>
</evidence>
<dbReference type="InterPro" id="IPR002933">
    <property type="entry name" value="Peptidase_M20"/>
</dbReference>
<dbReference type="Gene3D" id="3.40.630.10">
    <property type="entry name" value="Zn peptidases"/>
    <property type="match status" value="2"/>
</dbReference>
<dbReference type="Proteomes" id="UP000245396">
    <property type="component" value="Unassembled WGS sequence"/>
</dbReference>
<dbReference type="OrthoDB" id="9809784at2"/>